<dbReference type="OrthoDB" id="7451095at2"/>
<protein>
    <recommendedName>
        <fullName evidence="3">DUF4440 domain-containing protein</fullName>
    </recommendedName>
</protein>
<accession>A0A640VR57</accession>
<reference evidence="1 2" key="1">
    <citation type="submission" date="2019-12" db="EMBL/GenBank/DDBJ databases">
        <title>Roseobacter cerasinus sp. nov., isolated from seawater around aquaculture.</title>
        <authorList>
            <person name="Muramatsu S."/>
            <person name="Takabe Y."/>
            <person name="Mori K."/>
            <person name="Takaichi S."/>
            <person name="Hanada S."/>
        </authorList>
    </citation>
    <scope>NUCLEOTIDE SEQUENCE [LARGE SCALE GENOMIC DNA]</scope>
    <source>
        <strain evidence="1 2">AI77</strain>
    </source>
</reference>
<comment type="caution">
    <text evidence="1">The sequence shown here is derived from an EMBL/GenBank/DDBJ whole genome shotgun (WGS) entry which is preliminary data.</text>
</comment>
<proteinExistence type="predicted"/>
<evidence type="ECO:0000313" key="2">
    <source>
        <dbReference type="Proteomes" id="UP000436522"/>
    </source>
</evidence>
<dbReference type="InterPro" id="IPR039437">
    <property type="entry name" value="FrzH/put_lumazine-bd"/>
</dbReference>
<dbReference type="InterPro" id="IPR032710">
    <property type="entry name" value="NTF2-like_dom_sf"/>
</dbReference>
<dbReference type="SUPFAM" id="SSF54427">
    <property type="entry name" value="NTF2-like"/>
    <property type="match status" value="1"/>
</dbReference>
<evidence type="ECO:0000313" key="1">
    <source>
        <dbReference type="EMBL" id="GFE50703.1"/>
    </source>
</evidence>
<gene>
    <name evidence="1" type="ORF">So717_24560</name>
</gene>
<dbReference type="RefSeq" id="WP_159977708.1">
    <property type="nucleotide sequence ID" value="NZ_BLIV01000004.1"/>
</dbReference>
<keyword evidence="2" id="KW-1185">Reference proteome</keyword>
<name>A0A640VR57_9RHOB</name>
<sequence length="118" mass="12754">MSDATASPEAVVEAYATGTATRDIALLKSIFHEDAVMTGYLGEDFLNGSPEPFFQALEASEVAADYSSHTTDLSATGKIARATTTEQNLLGLDFTNHFHLAQLSDGTWRITSKLFRHA</sequence>
<dbReference type="AlphaFoldDB" id="A0A640VR57"/>
<dbReference type="EMBL" id="BLIV01000004">
    <property type="protein sequence ID" value="GFE50703.1"/>
    <property type="molecule type" value="Genomic_DNA"/>
</dbReference>
<evidence type="ECO:0008006" key="3">
    <source>
        <dbReference type="Google" id="ProtNLM"/>
    </source>
</evidence>
<dbReference type="Gene3D" id="3.10.450.50">
    <property type="match status" value="1"/>
</dbReference>
<dbReference type="Pfam" id="PF12893">
    <property type="entry name" value="Lumazine_bd_2"/>
    <property type="match status" value="1"/>
</dbReference>
<organism evidence="1 2">
    <name type="scientific">Roseobacter cerasinus</name>
    <dbReference type="NCBI Taxonomy" id="2602289"/>
    <lineage>
        <taxon>Bacteria</taxon>
        <taxon>Pseudomonadati</taxon>
        <taxon>Pseudomonadota</taxon>
        <taxon>Alphaproteobacteria</taxon>
        <taxon>Rhodobacterales</taxon>
        <taxon>Roseobacteraceae</taxon>
        <taxon>Roseobacter</taxon>
    </lineage>
</organism>
<dbReference type="Proteomes" id="UP000436522">
    <property type="component" value="Unassembled WGS sequence"/>
</dbReference>